<evidence type="ECO:0000313" key="3">
    <source>
        <dbReference type="Proteomes" id="UP000643701"/>
    </source>
</evidence>
<dbReference type="Gene3D" id="2.30.180.10">
    <property type="entry name" value="FAS1 domain"/>
    <property type="match status" value="1"/>
</dbReference>
<evidence type="ECO:0000313" key="2">
    <source>
        <dbReference type="EMBL" id="NGZ90669.1"/>
    </source>
</evidence>
<keyword evidence="3" id="KW-1185">Reference proteome</keyword>
<name>A0A967AE78_9FLAO</name>
<dbReference type="PROSITE" id="PS50213">
    <property type="entry name" value="FAS1"/>
    <property type="match status" value="1"/>
</dbReference>
<dbReference type="SUPFAM" id="SSF82153">
    <property type="entry name" value="FAS1 domain"/>
    <property type="match status" value="1"/>
</dbReference>
<feature type="domain" description="FAS1" evidence="1">
    <location>
        <begin position="23"/>
        <end position="167"/>
    </location>
</feature>
<dbReference type="InterPro" id="IPR050904">
    <property type="entry name" value="Adhesion/Biosynth-related"/>
</dbReference>
<sequence length="169" mass="17680">MMIKNVLSSLLIVLVVSFGFSQNKNIVETVMASEDHTTLVTAVKAGDLVETLQAEGPFTVFAPTNAAFEALPAGTVDYLLKPDNKYKLQMVLNFHVIAGKLNAKDVVKAIKDGGGSASVETVGGESLNFSLEGDLVKIADAKGNVATVVAANLNATNGVIHVIDTVLLP</sequence>
<dbReference type="RefSeq" id="WP_166400902.1">
    <property type="nucleotide sequence ID" value="NZ_JAANAS010000094.1"/>
</dbReference>
<dbReference type="SMART" id="SM00554">
    <property type="entry name" value="FAS1"/>
    <property type="match status" value="1"/>
</dbReference>
<dbReference type="InterPro" id="IPR000782">
    <property type="entry name" value="FAS1_domain"/>
</dbReference>
<accession>A0A967AE78</accession>
<evidence type="ECO:0000259" key="1">
    <source>
        <dbReference type="PROSITE" id="PS50213"/>
    </source>
</evidence>
<protein>
    <submittedName>
        <fullName evidence="2">Fasciclin domain-containing protein</fullName>
    </submittedName>
</protein>
<dbReference type="PANTHER" id="PTHR10900">
    <property type="entry name" value="PERIOSTIN-RELATED"/>
    <property type="match status" value="1"/>
</dbReference>
<comment type="caution">
    <text evidence="2">The sequence shown here is derived from an EMBL/GenBank/DDBJ whole genome shotgun (WGS) entry which is preliminary data.</text>
</comment>
<dbReference type="Pfam" id="PF02469">
    <property type="entry name" value="Fasciclin"/>
    <property type="match status" value="1"/>
</dbReference>
<dbReference type="Proteomes" id="UP000643701">
    <property type="component" value="Unassembled WGS sequence"/>
</dbReference>
<dbReference type="InterPro" id="IPR036378">
    <property type="entry name" value="FAS1_dom_sf"/>
</dbReference>
<proteinExistence type="predicted"/>
<gene>
    <name evidence="2" type="ORF">G7034_10445</name>
</gene>
<reference evidence="2" key="1">
    <citation type="submission" date="2020-03" db="EMBL/GenBank/DDBJ databases">
        <title>Psychroflexus Maritimus sp. nov., isolate from marine sediment.</title>
        <authorList>
            <person name="Zhong Y.-L."/>
        </authorList>
    </citation>
    <scope>NUCLEOTIDE SEQUENCE</scope>
    <source>
        <strain evidence="2">C1</strain>
    </source>
</reference>
<organism evidence="2 3">
    <name type="scientific">Psychroflexus maritimus</name>
    <dbReference type="NCBI Taxonomy" id="2714865"/>
    <lineage>
        <taxon>Bacteria</taxon>
        <taxon>Pseudomonadati</taxon>
        <taxon>Bacteroidota</taxon>
        <taxon>Flavobacteriia</taxon>
        <taxon>Flavobacteriales</taxon>
        <taxon>Flavobacteriaceae</taxon>
        <taxon>Psychroflexus</taxon>
    </lineage>
</organism>
<dbReference type="FunFam" id="2.30.180.10:FF:000032">
    <property type="entry name" value="Fasciclin domain-containing protein, putative"/>
    <property type="match status" value="1"/>
</dbReference>
<dbReference type="AlphaFoldDB" id="A0A967AE78"/>
<dbReference type="PANTHER" id="PTHR10900:SF77">
    <property type="entry name" value="FI19380P1"/>
    <property type="match status" value="1"/>
</dbReference>
<dbReference type="EMBL" id="JAANAS010000094">
    <property type="protein sequence ID" value="NGZ90669.1"/>
    <property type="molecule type" value="Genomic_DNA"/>
</dbReference>
<dbReference type="GO" id="GO:0005615">
    <property type="term" value="C:extracellular space"/>
    <property type="evidence" value="ECO:0007669"/>
    <property type="project" value="TreeGrafter"/>
</dbReference>